<feature type="compositionally biased region" description="Acidic residues" evidence="5">
    <location>
        <begin position="280"/>
        <end position="298"/>
    </location>
</feature>
<proteinExistence type="predicted"/>
<feature type="transmembrane region" description="Helical" evidence="6">
    <location>
        <begin position="336"/>
        <end position="356"/>
    </location>
</feature>
<dbReference type="EMBL" id="SPNW01000003">
    <property type="protein sequence ID" value="TIA93187.1"/>
    <property type="molecule type" value="Genomic_DNA"/>
</dbReference>
<evidence type="ECO:0008006" key="9">
    <source>
        <dbReference type="Google" id="ProtNLM"/>
    </source>
</evidence>
<evidence type="ECO:0000313" key="7">
    <source>
        <dbReference type="EMBL" id="TIA93187.1"/>
    </source>
</evidence>
<keyword evidence="3 6" id="KW-1133">Transmembrane helix</keyword>
<evidence type="ECO:0000256" key="1">
    <source>
        <dbReference type="ARBA" id="ARBA00004141"/>
    </source>
</evidence>
<dbReference type="GO" id="GO:0016020">
    <property type="term" value="C:membrane"/>
    <property type="evidence" value="ECO:0007669"/>
    <property type="project" value="UniProtKB-SubCell"/>
</dbReference>
<evidence type="ECO:0000256" key="2">
    <source>
        <dbReference type="ARBA" id="ARBA00022692"/>
    </source>
</evidence>
<evidence type="ECO:0000256" key="3">
    <source>
        <dbReference type="ARBA" id="ARBA00022989"/>
    </source>
</evidence>
<dbReference type="AlphaFoldDB" id="A0A4T0FW46"/>
<keyword evidence="4 6" id="KW-0472">Membrane</keyword>
<feature type="region of interest" description="Disordered" evidence="5">
    <location>
        <begin position="180"/>
        <end position="313"/>
    </location>
</feature>
<dbReference type="PANTHER" id="PTHR31794:SF2">
    <property type="entry name" value="AUXIN EFFLUX TRANSPORTER FAMILY PROTEIN (EUROFUNG)"/>
    <property type="match status" value="1"/>
</dbReference>
<sequence>MTSESTPVGELLVAVFNSVIEVIVLCLCGYFLATRKIIDKPATRLLNKLNIDLFTPALLFSKVAFSLSPAKLRELHIIPIGFVIITLTSIFAAYSLGTLLGLNKRQRNFAIACGAFQNSNSLPIALMQSLVVTVPTLKWSTHDTKEMMLGRALTYLVVYSTLGQVLRWSWGVKLLAQADEPSDNVTDNDNDRSFDGSEEATVYNDNSTAERDPAAAFAQNSHFQSSSRHPSITLSPSTPSTSVPPAITYGTDQKLSPELPHAQYPQPETHTHTHTHPYQDDDSVSSDTNDNDSFDDSEWGLPSGTGKKGALQRTWRSTLRSVKPVTKVLSTAWSHIMSFMTPPLWAAFVSLVIALIRPLQATLDKATPLRGAIKSAGNVSVPLTLVVLGAYFYSSSPEAKPTTVQAPIDQMEGDLQRRRPSFVNSVQSFFTSGVLDITKPRTHVNKDQRGEKRTIFVAVVARMIITPAILLPLFLWDDLTRNHKVLDDPVFVVSACLLIGSPPALTLAQLTQATSGDAFEKLISKTLFISYALITPITSIIIVALGLVLSKQV</sequence>
<comment type="subcellular location">
    <subcellularLocation>
        <location evidence="1">Membrane</location>
        <topology evidence="1">Multi-pass membrane protein</topology>
    </subcellularLocation>
</comment>
<reference evidence="7 8" key="1">
    <citation type="submission" date="2019-03" db="EMBL/GenBank/DDBJ databases">
        <title>Sequencing 23 genomes of Wallemia ichthyophaga.</title>
        <authorList>
            <person name="Gostincar C."/>
        </authorList>
    </citation>
    <scope>NUCLEOTIDE SEQUENCE [LARGE SCALE GENOMIC DNA]</scope>
    <source>
        <strain evidence="7 8">EXF-5753</strain>
    </source>
</reference>
<evidence type="ECO:0000256" key="6">
    <source>
        <dbReference type="SAM" id="Phobius"/>
    </source>
</evidence>
<dbReference type="Pfam" id="PF03547">
    <property type="entry name" value="Mem_trans"/>
    <property type="match status" value="1"/>
</dbReference>
<accession>A0A4T0FW46</accession>
<keyword evidence="8" id="KW-1185">Reference proteome</keyword>
<keyword evidence="2 6" id="KW-0812">Transmembrane</keyword>
<organism evidence="7 8">
    <name type="scientific">Wallemia hederae</name>
    <dbReference type="NCBI Taxonomy" id="1540922"/>
    <lineage>
        <taxon>Eukaryota</taxon>
        <taxon>Fungi</taxon>
        <taxon>Dikarya</taxon>
        <taxon>Basidiomycota</taxon>
        <taxon>Wallemiomycotina</taxon>
        <taxon>Wallemiomycetes</taxon>
        <taxon>Wallemiales</taxon>
        <taxon>Wallemiaceae</taxon>
        <taxon>Wallemia</taxon>
    </lineage>
</organism>
<dbReference type="InterPro" id="IPR004776">
    <property type="entry name" value="Mem_transp_PIN-like"/>
</dbReference>
<dbReference type="PANTHER" id="PTHR31794">
    <property type="entry name" value="AUXIN EFFLUX TRANSPORTER FAMILY PROTEIN (EUROFUNG)"/>
    <property type="match status" value="1"/>
</dbReference>
<comment type="caution">
    <text evidence="7">The sequence shown here is derived from an EMBL/GenBank/DDBJ whole genome shotgun (WGS) entry which is preliminary data.</text>
</comment>
<feature type="transmembrane region" description="Helical" evidence="6">
    <location>
        <begin position="455"/>
        <end position="475"/>
    </location>
</feature>
<dbReference type="OrthoDB" id="2499604at2759"/>
<feature type="transmembrane region" description="Helical" evidence="6">
    <location>
        <begin position="376"/>
        <end position="393"/>
    </location>
</feature>
<name>A0A4T0FW46_9BASI</name>
<gene>
    <name evidence="7" type="ORF">E3P99_00323</name>
</gene>
<dbReference type="GO" id="GO:0055085">
    <property type="term" value="P:transmembrane transport"/>
    <property type="evidence" value="ECO:0007669"/>
    <property type="project" value="InterPro"/>
</dbReference>
<feature type="transmembrane region" description="Helical" evidence="6">
    <location>
        <begin position="528"/>
        <end position="549"/>
    </location>
</feature>
<dbReference type="Proteomes" id="UP000310189">
    <property type="component" value="Unassembled WGS sequence"/>
</dbReference>
<feature type="transmembrane region" description="Helical" evidence="6">
    <location>
        <begin position="45"/>
        <end position="65"/>
    </location>
</feature>
<protein>
    <recommendedName>
        <fullName evidence="9">Auxin efflux carrier</fullName>
    </recommendedName>
</protein>
<evidence type="ECO:0000313" key="8">
    <source>
        <dbReference type="Proteomes" id="UP000310189"/>
    </source>
</evidence>
<feature type="transmembrane region" description="Helical" evidence="6">
    <location>
        <begin position="12"/>
        <end position="33"/>
    </location>
</feature>
<evidence type="ECO:0000256" key="4">
    <source>
        <dbReference type="ARBA" id="ARBA00023136"/>
    </source>
</evidence>
<dbReference type="GO" id="GO:0005783">
    <property type="term" value="C:endoplasmic reticulum"/>
    <property type="evidence" value="ECO:0007669"/>
    <property type="project" value="TreeGrafter"/>
</dbReference>
<feature type="compositionally biased region" description="Low complexity" evidence="5">
    <location>
        <begin position="230"/>
        <end position="245"/>
    </location>
</feature>
<evidence type="ECO:0000256" key="5">
    <source>
        <dbReference type="SAM" id="MobiDB-lite"/>
    </source>
</evidence>
<feature type="transmembrane region" description="Helical" evidence="6">
    <location>
        <begin position="77"/>
        <end position="102"/>
    </location>
</feature>
<feature type="compositionally biased region" description="Polar residues" evidence="5">
    <location>
        <begin position="218"/>
        <end position="229"/>
    </location>
</feature>